<dbReference type="InterPro" id="IPR005844">
    <property type="entry name" value="A-D-PHexomutase_a/b/a-I"/>
</dbReference>
<evidence type="ECO:0000256" key="9">
    <source>
        <dbReference type="ARBA" id="ARBA00023235"/>
    </source>
</evidence>
<dbReference type="Pfam" id="PF02878">
    <property type="entry name" value="PGM_PMM_I"/>
    <property type="match status" value="2"/>
</dbReference>
<dbReference type="FunFam" id="3.30.310.50:FF:000003">
    <property type="entry name" value="Phosphoacetylglucosamine mutase"/>
    <property type="match status" value="1"/>
</dbReference>
<dbReference type="Pfam" id="PF00408">
    <property type="entry name" value="PGM_PMM_IV"/>
    <property type="match status" value="1"/>
</dbReference>
<dbReference type="AlphaFoldDB" id="A0ABD3N9Q9"/>
<feature type="domain" description="Alpha-D-phosphohexomutase alpha/beta/alpha" evidence="13">
    <location>
        <begin position="71"/>
        <end position="105"/>
    </location>
</feature>
<dbReference type="Proteomes" id="UP001530400">
    <property type="component" value="Unassembled WGS sequence"/>
</dbReference>
<comment type="caution">
    <text evidence="15">The sequence shown here is derived from an EMBL/GenBank/DDBJ whole genome shotgun (WGS) entry which is preliminary data.</text>
</comment>
<keyword evidence="16" id="KW-1185">Reference proteome</keyword>
<accession>A0ABD3N9Q9</accession>
<dbReference type="Pfam" id="PF21404">
    <property type="entry name" value="AMG1_III"/>
    <property type="match status" value="1"/>
</dbReference>
<dbReference type="FunFam" id="3.40.120.10:FF:000013">
    <property type="entry name" value="Phosphoacetylglucosamine mutase"/>
    <property type="match status" value="1"/>
</dbReference>
<evidence type="ECO:0000259" key="12">
    <source>
        <dbReference type="Pfam" id="PF00408"/>
    </source>
</evidence>
<dbReference type="InterPro" id="IPR049022">
    <property type="entry name" value="AMG1_III"/>
</dbReference>
<keyword evidence="8" id="KW-0460">Magnesium</keyword>
<evidence type="ECO:0000256" key="2">
    <source>
        <dbReference type="ARBA" id="ARBA00001946"/>
    </source>
</evidence>
<evidence type="ECO:0000256" key="10">
    <source>
        <dbReference type="ARBA" id="ARBA00031926"/>
    </source>
</evidence>
<evidence type="ECO:0000256" key="1">
    <source>
        <dbReference type="ARBA" id="ARBA00000558"/>
    </source>
</evidence>
<dbReference type="SUPFAM" id="SSF53738">
    <property type="entry name" value="Phosphoglucomutase, first 3 domains"/>
    <property type="match status" value="2"/>
</dbReference>
<evidence type="ECO:0000259" key="13">
    <source>
        <dbReference type="Pfam" id="PF02878"/>
    </source>
</evidence>
<dbReference type="GO" id="GO:0004610">
    <property type="term" value="F:phosphoacetylglucosamine mutase activity"/>
    <property type="evidence" value="ECO:0007669"/>
    <property type="project" value="UniProtKB-EC"/>
</dbReference>
<organism evidence="15 16">
    <name type="scientific">Cyclotella atomus</name>
    <dbReference type="NCBI Taxonomy" id="382360"/>
    <lineage>
        <taxon>Eukaryota</taxon>
        <taxon>Sar</taxon>
        <taxon>Stramenopiles</taxon>
        <taxon>Ochrophyta</taxon>
        <taxon>Bacillariophyta</taxon>
        <taxon>Coscinodiscophyceae</taxon>
        <taxon>Thalassiosirophycidae</taxon>
        <taxon>Stephanodiscales</taxon>
        <taxon>Stephanodiscaceae</taxon>
        <taxon>Cyclotella</taxon>
    </lineage>
</organism>
<keyword evidence="6" id="KW-0597">Phosphoprotein</keyword>
<dbReference type="InterPro" id="IPR005843">
    <property type="entry name" value="A-D-PHexomutase_C"/>
</dbReference>
<evidence type="ECO:0000256" key="8">
    <source>
        <dbReference type="ARBA" id="ARBA00022842"/>
    </source>
</evidence>
<comment type="catalytic activity">
    <reaction evidence="1">
        <text>N-acetyl-alpha-D-glucosamine 1-phosphate = N-acetyl-D-glucosamine 6-phosphate</text>
        <dbReference type="Rhea" id="RHEA:23804"/>
        <dbReference type="ChEBI" id="CHEBI:57513"/>
        <dbReference type="ChEBI" id="CHEBI:57776"/>
        <dbReference type="EC" id="5.4.2.3"/>
    </reaction>
</comment>
<dbReference type="EC" id="5.4.2.3" evidence="5"/>
<feature type="domain" description="Phosphoacetylglucosamine mutase AMG1" evidence="14">
    <location>
        <begin position="343"/>
        <end position="490"/>
    </location>
</feature>
<evidence type="ECO:0000256" key="11">
    <source>
        <dbReference type="ARBA" id="ARBA00032065"/>
    </source>
</evidence>
<feature type="domain" description="Alpha-D-phosphohexomutase C-terminal" evidence="12">
    <location>
        <begin position="535"/>
        <end position="586"/>
    </location>
</feature>
<dbReference type="SUPFAM" id="SSF55957">
    <property type="entry name" value="Phosphoglucomutase, C-terminal domain"/>
    <property type="match status" value="1"/>
</dbReference>
<reference evidence="15 16" key="1">
    <citation type="submission" date="2024-10" db="EMBL/GenBank/DDBJ databases">
        <title>Updated reference genomes for cyclostephanoid diatoms.</title>
        <authorList>
            <person name="Roberts W.R."/>
            <person name="Alverson A.J."/>
        </authorList>
    </citation>
    <scope>NUCLEOTIDE SEQUENCE [LARGE SCALE GENOMIC DNA]</scope>
    <source>
        <strain evidence="15 16">AJA010-31</strain>
    </source>
</reference>
<keyword evidence="9" id="KW-0413">Isomerase</keyword>
<evidence type="ECO:0000256" key="4">
    <source>
        <dbReference type="ARBA" id="ARBA00010231"/>
    </source>
</evidence>
<dbReference type="EMBL" id="JALLPJ020001261">
    <property type="protein sequence ID" value="KAL3772750.1"/>
    <property type="molecule type" value="Genomic_DNA"/>
</dbReference>
<evidence type="ECO:0000313" key="15">
    <source>
        <dbReference type="EMBL" id="KAL3772750.1"/>
    </source>
</evidence>
<dbReference type="InterPro" id="IPR036900">
    <property type="entry name" value="A-D-PHexomutase_C_sf"/>
</dbReference>
<gene>
    <name evidence="15" type="ORF">ACHAWO_004112</name>
</gene>
<evidence type="ECO:0000256" key="6">
    <source>
        <dbReference type="ARBA" id="ARBA00022553"/>
    </source>
</evidence>
<dbReference type="PROSITE" id="PS00710">
    <property type="entry name" value="PGM_PMM"/>
    <property type="match status" value="1"/>
</dbReference>
<comment type="pathway">
    <text evidence="3">Nucleotide-sugar biosynthesis; UDP-N-acetyl-alpha-D-glucosamine biosynthesis; N-acetyl-alpha-D-glucosamine 1-phosphate from alpha-D-glucosamine 6-phosphate (route I): step 2/2.</text>
</comment>
<comment type="cofactor">
    <cofactor evidence="2">
        <name>Mg(2+)</name>
        <dbReference type="ChEBI" id="CHEBI:18420"/>
    </cofactor>
</comment>
<name>A0ABD3N9Q9_9STRA</name>
<evidence type="ECO:0000256" key="7">
    <source>
        <dbReference type="ARBA" id="ARBA00022723"/>
    </source>
</evidence>
<dbReference type="InterPro" id="IPR016066">
    <property type="entry name" value="A-D-PHexomutase_CS"/>
</dbReference>
<dbReference type="GO" id="GO:0046349">
    <property type="term" value="P:amino sugar biosynthetic process"/>
    <property type="evidence" value="ECO:0007669"/>
    <property type="project" value="UniProtKB-ARBA"/>
</dbReference>
<keyword evidence="7" id="KW-0479">Metal-binding</keyword>
<dbReference type="Gene3D" id="3.40.120.10">
    <property type="entry name" value="Alpha-D-Glucose-1,6-Bisphosphate, subunit A, domain 3"/>
    <property type="match status" value="1"/>
</dbReference>
<evidence type="ECO:0000256" key="3">
    <source>
        <dbReference type="ARBA" id="ARBA00004865"/>
    </source>
</evidence>
<feature type="domain" description="Alpha-D-phosphohexomutase alpha/beta/alpha" evidence="13">
    <location>
        <begin position="142"/>
        <end position="192"/>
    </location>
</feature>
<dbReference type="PANTHER" id="PTHR45955:SF1">
    <property type="entry name" value="PHOSPHOACETYLGLUCOSAMINE MUTASE"/>
    <property type="match status" value="1"/>
</dbReference>
<dbReference type="Gene3D" id="3.30.310.50">
    <property type="entry name" value="Alpha-D-phosphohexomutase, C-terminal domain"/>
    <property type="match status" value="1"/>
</dbReference>
<comment type="similarity">
    <text evidence="4">Belongs to the phosphohexose mutase family.</text>
</comment>
<evidence type="ECO:0000313" key="16">
    <source>
        <dbReference type="Proteomes" id="UP001530400"/>
    </source>
</evidence>
<dbReference type="PANTHER" id="PTHR45955">
    <property type="entry name" value="PHOSPHOACETYLGLUCOSAMINE MUTASE"/>
    <property type="match status" value="1"/>
</dbReference>
<protein>
    <recommendedName>
        <fullName evidence="5">phosphoacetylglucosamine mutase</fullName>
        <ecNumber evidence="5">5.4.2.3</ecNumber>
    </recommendedName>
    <alternativeName>
        <fullName evidence="11">Acetylglucosamine phosphomutase</fullName>
    </alternativeName>
    <alternativeName>
        <fullName evidence="10">N-acetylglucosamine-phosphate mutase</fullName>
    </alternativeName>
</protein>
<evidence type="ECO:0000256" key="5">
    <source>
        <dbReference type="ARBA" id="ARBA00012731"/>
    </source>
</evidence>
<sequence>MTAPTIHHGSSIPIPPAQLASLIDAHPKPPTLSSYSYGTAGFRYPAPLLPCAFVRMGIFSALRSASLGGEEVGVMITASHNPEEDNGMKLADSNGGMLDAAWEEHAVSLANAPNSKEAMVLISTLTRYIKGKYPQKNGGLPKMVVHVGRDTRSHSPGLAKLVVRAALAMGATVIDHGEVSTPMLHHFVMHANGHLLPGIIPQRCNESGYYEIMAFSYAALLRTGKLDGVGGKRLANTKELVIDGACGIGALKIDTFRKIFGKLNAEGCVGLPMLRTVNFPGEGPLNEICGAEYVQKLQLPPNLYSPKDKLMGMSKGYMTSFDGDADRVVFHFEDVNGKFHLLDGDKIAVLVSSFIQEELRCIDPDGQAVKCGVVQTAYANGSSTLYLKNVVKTNVVVAKTGVKFVHAAAHHHFDVGVYFEANGHGTVLFGPKFYDFIAQADAKLRGTPRNNRANIALRRLRLLPALVNQSVGDAMSDMLLVDAILYLRGWDLNTWAQLYSDMPSKQAKVKVADRTVIATNDNETAATAPEALQKALQSAMDAMAAAENRSDGPKPRCFVRPSGTEDAVRVYAEANTQNGADSLASEAMMLIYKLCGGVGSPPQPFITNRL</sequence>
<dbReference type="InterPro" id="IPR016055">
    <property type="entry name" value="A-D-PHexomutase_a/b/a-I/II/III"/>
</dbReference>
<dbReference type="GO" id="GO:0046872">
    <property type="term" value="F:metal ion binding"/>
    <property type="evidence" value="ECO:0007669"/>
    <property type="project" value="UniProtKB-KW"/>
</dbReference>
<evidence type="ECO:0000259" key="14">
    <source>
        <dbReference type="Pfam" id="PF21404"/>
    </source>
</evidence>
<proteinExistence type="inferred from homology"/>